<proteinExistence type="predicted"/>
<organism evidence="2 3">
    <name type="scientific">Coprinopsis cinerea (strain Okayama-7 / 130 / ATCC MYA-4618 / FGSC 9003)</name>
    <name type="common">Inky cap fungus</name>
    <name type="synonym">Hormographiella aspergillata</name>
    <dbReference type="NCBI Taxonomy" id="240176"/>
    <lineage>
        <taxon>Eukaryota</taxon>
        <taxon>Fungi</taxon>
        <taxon>Dikarya</taxon>
        <taxon>Basidiomycota</taxon>
        <taxon>Agaricomycotina</taxon>
        <taxon>Agaricomycetes</taxon>
        <taxon>Agaricomycetidae</taxon>
        <taxon>Agaricales</taxon>
        <taxon>Agaricineae</taxon>
        <taxon>Psathyrellaceae</taxon>
        <taxon>Coprinopsis</taxon>
    </lineage>
</organism>
<evidence type="ECO:0000256" key="1">
    <source>
        <dbReference type="SAM" id="MobiDB-lite"/>
    </source>
</evidence>
<dbReference type="VEuPathDB" id="FungiDB:CC1G_15316"/>
<comment type="caution">
    <text evidence="2">The sequence shown here is derived from an EMBL/GenBank/DDBJ whole genome shotgun (WGS) entry which is preliminary data.</text>
</comment>
<sequence>MEISGKQHSKLATSVYVYGDVLASTESTKKSKKTTGGPESSGTCCETSDTKMKTDGRI</sequence>
<feature type="compositionally biased region" description="Low complexity" evidence="1">
    <location>
        <begin position="34"/>
        <end position="43"/>
    </location>
</feature>
<evidence type="ECO:0000313" key="2">
    <source>
        <dbReference type="EMBL" id="EFI26915.1"/>
    </source>
</evidence>
<dbReference type="AlphaFoldDB" id="D6RPZ5"/>
<feature type="compositionally biased region" description="Basic and acidic residues" evidence="1">
    <location>
        <begin position="48"/>
        <end position="58"/>
    </location>
</feature>
<dbReference type="InParanoid" id="D6RPZ5"/>
<reference evidence="2 3" key="1">
    <citation type="journal article" date="2010" name="Proc. Natl. Acad. Sci. U.S.A.">
        <title>Insights into evolution of multicellular fungi from the assembled chromosomes of the mushroom Coprinopsis cinerea (Coprinus cinereus).</title>
        <authorList>
            <person name="Stajich J.E."/>
            <person name="Wilke S.K."/>
            <person name="Ahren D."/>
            <person name="Au C.H."/>
            <person name="Birren B.W."/>
            <person name="Borodovsky M."/>
            <person name="Burns C."/>
            <person name="Canback B."/>
            <person name="Casselton L.A."/>
            <person name="Cheng C.K."/>
            <person name="Deng J."/>
            <person name="Dietrich F.S."/>
            <person name="Fargo D.C."/>
            <person name="Farman M.L."/>
            <person name="Gathman A.C."/>
            <person name="Goldberg J."/>
            <person name="Guigo R."/>
            <person name="Hoegger P.J."/>
            <person name="Hooker J.B."/>
            <person name="Huggins A."/>
            <person name="James T.Y."/>
            <person name="Kamada T."/>
            <person name="Kilaru S."/>
            <person name="Kodira C."/>
            <person name="Kues U."/>
            <person name="Kupfer D."/>
            <person name="Kwan H.S."/>
            <person name="Lomsadze A."/>
            <person name="Li W."/>
            <person name="Lilly W.W."/>
            <person name="Ma L.J."/>
            <person name="Mackey A.J."/>
            <person name="Manning G."/>
            <person name="Martin F."/>
            <person name="Muraguchi H."/>
            <person name="Natvig D.O."/>
            <person name="Palmerini H."/>
            <person name="Ramesh M.A."/>
            <person name="Rehmeyer C.J."/>
            <person name="Roe B.A."/>
            <person name="Shenoy N."/>
            <person name="Stanke M."/>
            <person name="Ter-Hovhannisyan V."/>
            <person name="Tunlid A."/>
            <person name="Velagapudi R."/>
            <person name="Vision T.J."/>
            <person name="Zeng Q."/>
            <person name="Zolan M.E."/>
            <person name="Pukkila P.J."/>
        </authorList>
    </citation>
    <scope>NUCLEOTIDE SEQUENCE [LARGE SCALE GENOMIC DNA]</scope>
    <source>
        <strain evidence="3">Okayama-7 / 130 / ATCC MYA-4618 / FGSC 9003</strain>
    </source>
</reference>
<protein>
    <submittedName>
        <fullName evidence="2">Uncharacterized protein</fullName>
    </submittedName>
</protein>
<dbReference type="Proteomes" id="UP000001861">
    <property type="component" value="Unassembled WGS sequence"/>
</dbReference>
<dbReference type="RefSeq" id="XP_002910409.1">
    <property type="nucleotide sequence ID" value="XM_002910363.1"/>
</dbReference>
<accession>D6RPZ5</accession>
<dbReference type="HOGENOM" id="CLU_2979009_0_0_1"/>
<gene>
    <name evidence="2" type="ORF">CC1G_15316</name>
</gene>
<keyword evidence="3" id="KW-1185">Reference proteome</keyword>
<evidence type="ECO:0000313" key="3">
    <source>
        <dbReference type="Proteomes" id="UP000001861"/>
    </source>
</evidence>
<dbReference type="EMBL" id="AACS02000010">
    <property type="protein sequence ID" value="EFI26915.1"/>
    <property type="molecule type" value="Genomic_DNA"/>
</dbReference>
<name>D6RPZ5_COPC7</name>
<dbReference type="KEGG" id="cci:CC1G_15316"/>
<dbReference type="GeneID" id="9379313"/>
<feature type="region of interest" description="Disordered" evidence="1">
    <location>
        <begin position="26"/>
        <end position="58"/>
    </location>
</feature>